<evidence type="ECO:0000313" key="4">
    <source>
        <dbReference type="EMBL" id="RVD80110.1"/>
    </source>
</evidence>
<dbReference type="EMBL" id="SAEB01000012">
    <property type="protein sequence ID" value="RVD80110.1"/>
    <property type="molecule type" value="Genomic_DNA"/>
</dbReference>
<dbReference type="Proteomes" id="UP000283090">
    <property type="component" value="Unassembled WGS sequence"/>
</dbReference>
<reference evidence="4 5" key="1">
    <citation type="submission" date="2019-01" db="EMBL/GenBank/DDBJ databases">
        <title>Intercellular communication is required for trap formation in the nematode-trapping fungus Duddingtonia flagrans.</title>
        <authorList>
            <person name="Youssar L."/>
            <person name="Wernet V."/>
            <person name="Hensel N."/>
            <person name="Hildebrandt H.-G."/>
            <person name="Fischer R."/>
        </authorList>
    </citation>
    <scope>NUCLEOTIDE SEQUENCE [LARGE SCALE GENOMIC DNA]</scope>
    <source>
        <strain evidence="4 5">CBS H-5679</strain>
    </source>
</reference>
<gene>
    <name evidence="4" type="ORF">DFL_008018</name>
</gene>
<keyword evidence="2" id="KW-1133">Transmembrane helix</keyword>
<feature type="chain" id="PRO_5019394658" description="Mid2 domain-containing protein" evidence="3">
    <location>
        <begin position="24"/>
        <end position="313"/>
    </location>
</feature>
<keyword evidence="2" id="KW-0472">Membrane</keyword>
<dbReference type="RefSeq" id="XP_067485654.1">
    <property type="nucleotide sequence ID" value="XM_067637690.1"/>
</dbReference>
<dbReference type="OrthoDB" id="4779287at2759"/>
<feature type="region of interest" description="Disordered" evidence="1">
    <location>
        <begin position="156"/>
        <end position="190"/>
    </location>
</feature>
<feature type="transmembrane region" description="Helical" evidence="2">
    <location>
        <begin position="202"/>
        <end position="226"/>
    </location>
</feature>
<accession>A0A436ZML6</accession>
<feature type="compositionally biased region" description="Low complexity" evidence="1">
    <location>
        <begin position="157"/>
        <end position="177"/>
    </location>
</feature>
<proteinExistence type="predicted"/>
<sequence>MVLIAKFSPILISLILTTPFTAGQDPMFVGGWAARTPGSCLAGEVDCGSRLPPFRACCPQGQFCRNPVTILGYEDNTACCATEADCSQQLLTYNVCANDEWGLYNNSGFPFCCPQGSRGGVSTERGFDSCRPLNQPFPSGEIALPQDTPDSRVIVASTTSSSSPGSTTSSSSTDTSTGIGGLTTGTAGGNLNSNSSSGGLRAAAIAGIIVGAAALLTLLILGIWFFRTNKERKYHEKEEQLHEIGGIQGYNPERDYHQRYSDQSPQPTYPDQSPEPVYPGQSPQYIYPSQTPPVYPEQNNNKVYLTGVSEFSG</sequence>
<feature type="region of interest" description="Disordered" evidence="1">
    <location>
        <begin position="248"/>
        <end position="300"/>
    </location>
</feature>
<feature type="compositionally biased region" description="Gly residues" evidence="1">
    <location>
        <begin position="178"/>
        <end position="188"/>
    </location>
</feature>
<keyword evidence="2" id="KW-0812">Transmembrane</keyword>
<dbReference type="VEuPathDB" id="FungiDB:DFL_008018"/>
<feature type="compositionally biased region" description="Polar residues" evidence="1">
    <location>
        <begin position="261"/>
        <end position="271"/>
    </location>
</feature>
<evidence type="ECO:0000313" key="5">
    <source>
        <dbReference type="Proteomes" id="UP000283090"/>
    </source>
</evidence>
<evidence type="ECO:0008006" key="6">
    <source>
        <dbReference type="Google" id="ProtNLM"/>
    </source>
</evidence>
<feature type="signal peptide" evidence="3">
    <location>
        <begin position="1"/>
        <end position="23"/>
    </location>
</feature>
<evidence type="ECO:0000256" key="2">
    <source>
        <dbReference type="SAM" id="Phobius"/>
    </source>
</evidence>
<dbReference type="GeneID" id="93590329"/>
<protein>
    <recommendedName>
        <fullName evidence="6">Mid2 domain-containing protein</fullName>
    </recommendedName>
</protein>
<comment type="caution">
    <text evidence="4">The sequence shown here is derived from an EMBL/GenBank/DDBJ whole genome shotgun (WGS) entry which is preliminary data.</text>
</comment>
<keyword evidence="3" id="KW-0732">Signal</keyword>
<evidence type="ECO:0000256" key="3">
    <source>
        <dbReference type="SAM" id="SignalP"/>
    </source>
</evidence>
<dbReference type="STRING" id="97331.A0A436ZML6"/>
<keyword evidence="5" id="KW-1185">Reference proteome</keyword>
<organism evidence="4 5">
    <name type="scientific">Arthrobotrys flagrans</name>
    <name type="common">Nematode-trapping fungus</name>
    <name type="synonym">Trichothecium flagrans</name>
    <dbReference type="NCBI Taxonomy" id="97331"/>
    <lineage>
        <taxon>Eukaryota</taxon>
        <taxon>Fungi</taxon>
        <taxon>Dikarya</taxon>
        <taxon>Ascomycota</taxon>
        <taxon>Pezizomycotina</taxon>
        <taxon>Orbiliomycetes</taxon>
        <taxon>Orbiliales</taxon>
        <taxon>Orbiliaceae</taxon>
        <taxon>Arthrobotrys</taxon>
    </lineage>
</organism>
<dbReference type="AlphaFoldDB" id="A0A436ZML6"/>
<evidence type="ECO:0000256" key="1">
    <source>
        <dbReference type="SAM" id="MobiDB-lite"/>
    </source>
</evidence>
<name>A0A436ZML6_ARTFL</name>